<name>H0ETQ1_GLAL7</name>
<evidence type="ECO:0000313" key="2">
    <source>
        <dbReference type="Proteomes" id="UP000005446"/>
    </source>
</evidence>
<dbReference type="GO" id="GO:0006508">
    <property type="term" value="P:proteolysis"/>
    <property type="evidence" value="ECO:0007669"/>
    <property type="project" value="UniProtKB-KW"/>
</dbReference>
<keyword evidence="1" id="KW-0378">Hydrolase</keyword>
<dbReference type="Pfam" id="PF25435">
    <property type="entry name" value="PalB_C"/>
    <property type="match status" value="1"/>
</dbReference>
<proteinExistence type="predicted"/>
<keyword evidence="1" id="KW-0645">Protease</keyword>
<reference evidence="1 2" key="1">
    <citation type="journal article" date="2012" name="Eukaryot. Cell">
        <title>Genome sequence of the fungus Glarea lozoyensis: the first genome sequence of a species from the Helotiaceae family.</title>
        <authorList>
            <person name="Youssar L."/>
            <person name="Gruening B.A."/>
            <person name="Erxleben A."/>
            <person name="Guenther S."/>
            <person name="Huettel W."/>
        </authorList>
    </citation>
    <scope>NUCLEOTIDE SEQUENCE [LARGE SCALE GENOMIC DNA]</scope>
    <source>
        <strain evidence="2">ATCC 74030 / MF5533</strain>
    </source>
</reference>
<comment type="caution">
    <text evidence="1">The sequence shown here is derived from an EMBL/GenBank/DDBJ whole genome shotgun (WGS) entry which is preliminary data.</text>
</comment>
<dbReference type="InParanoid" id="H0ETQ1"/>
<sequence length="47" mass="5084">MGERGGLWVVVERLGGRAGADRVEVEVLSDERVEVGAWGVGYGLFFC</sequence>
<protein>
    <submittedName>
        <fullName evidence="1">Putative Calpain-like protease palB/RIM13</fullName>
    </submittedName>
</protein>
<evidence type="ECO:0000313" key="1">
    <source>
        <dbReference type="EMBL" id="EHK98070.1"/>
    </source>
</evidence>
<dbReference type="OrthoDB" id="167576at2759"/>
<dbReference type="EMBL" id="AGUE01000165">
    <property type="protein sequence ID" value="EHK98070.1"/>
    <property type="molecule type" value="Genomic_DNA"/>
</dbReference>
<dbReference type="Proteomes" id="UP000005446">
    <property type="component" value="Unassembled WGS sequence"/>
</dbReference>
<organism evidence="1 2">
    <name type="scientific">Glarea lozoyensis (strain ATCC 74030 / MF5533)</name>
    <dbReference type="NCBI Taxonomy" id="1104152"/>
    <lineage>
        <taxon>Eukaryota</taxon>
        <taxon>Fungi</taxon>
        <taxon>Dikarya</taxon>
        <taxon>Ascomycota</taxon>
        <taxon>Pezizomycotina</taxon>
        <taxon>Leotiomycetes</taxon>
        <taxon>Helotiales</taxon>
        <taxon>Helotiaceae</taxon>
        <taxon>Glarea</taxon>
    </lineage>
</organism>
<accession>H0ETQ1</accession>
<dbReference type="HOGENOM" id="CLU_3175500_0_0_1"/>
<keyword evidence="2" id="KW-1185">Reference proteome</keyword>
<gene>
    <name evidence="1" type="ORF">M7I_6119</name>
</gene>
<dbReference type="AlphaFoldDB" id="H0ETQ1"/>
<dbReference type="GO" id="GO:0008233">
    <property type="term" value="F:peptidase activity"/>
    <property type="evidence" value="ECO:0007669"/>
    <property type="project" value="UniProtKB-KW"/>
</dbReference>